<evidence type="ECO:0000259" key="14">
    <source>
        <dbReference type="SMART" id="SM00965"/>
    </source>
</evidence>
<evidence type="ECO:0000256" key="6">
    <source>
        <dbReference type="ARBA" id="ARBA00023004"/>
    </source>
</evidence>
<reference evidence="16" key="1">
    <citation type="journal article" date="2019" name="Int. J. Syst. Evol. Microbiol.">
        <title>The Global Catalogue of Microorganisms (GCM) 10K type strain sequencing project: providing services to taxonomists for standard genome sequencing and annotation.</title>
        <authorList>
            <consortium name="The Broad Institute Genomics Platform"/>
            <consortium name="The Broad Institute Genome Sequencing Center for Infectious Disease"/>
            <person name="Wu L."/>
            <person name="Ma J."/>
        </authorList>
    </citation>
    <scope>NUCLEOTIDE SEQUENCE [LARGE SCALE GENOMIC DNA]</scope>
    <source>
        <strain evidence="16">CGMCC 1.10759</strain>
    </source>
</reference>
<comment type="caution">
    <text evidence="15">The sequence shown here is derived from an EMBL/GenBank/DDBJ whole genome shotgun (WGS) entry which is preliminary data.</text>
</comment>
<name>A0ABV8T2V3_9GAMM</name>
<dbReference type="RefSeq" id="WP_380603056.1">
    <property type="nucleotide sequence ID" value="NZ_JBHSDU010000015.1"/>
</dbReference>
<accession>A0ABV8T2V3</accession>
<keyword evidence="10 11" id="KW-0998">Cell outer membrane</keyword>
<keyword evidence="4" id="KW-0410">Iron transport</keyword>
<feature type="domain" description="Secretin/TonB short N-terminal" evidence="14">
    <location>
        <begin position="51"/>
        <end position="102"/>
    </location>
</feature>
<dbReference type="InterPro" id="IPR011662">
    <property type="entry name" value="Secretin/TonB_short_N"/>
</dbReference>
<dbReference type="PANTHER" id="PTHR32552">
    <property type="entry name" value="FERRICHROME IRON RECEPTOR-RELATED"/>
    <property type="match status" value="1"/>
</dbReference>
<evidence type="ECO:0000256" key="9">
    <source>
        <dbReference type="ARBA" id="ARBA00023136"/>
    </source>
</evidence>
<dbReference type="CDD" id="cd01347">
    <property type="entry name" value="ligand_gated_channel"/>
    <property type="match status" value="1"/>
</dbReference>
<keyword evidence="8 12" id="KW-0798">TonB box</keyword>
<keyword evidence="15" id="KW-0675">Receptor</keyword>
<evidence type="ECO:0000256" key="3">
    <source>
        <dbReference type="ARBA" id="ARBA00022452"/>
    </source>
</evidence>
<protein>
    <submittedName>
        <fullName evidence="15">TonB-dependent receptor domain-containing protein</fullName>
    </submittedName>
</protein>
<dbReference type="InterPro" id="IPR036942">
    <property type="entry name" value="Beta-barrel_TonB_sf"/>
</dbReference>
<evidence type="ECO:0000256" key="5">
    <source>
        <dbReference type="ARBA" id="ARBA00022692"/>
    </source>
</evidence>
<feature type="signal peptide" evidence="13">
    <location>
        <begin position="1"/>
        <end position="20"/>
    </location>
</feature>
<dbReference type="Proteomes" id="UP001595904">
    <property type="component" value="Unassembled WGS sequence"/>
</dbReference>
<keyword evidence="7" id="KW-0406">Ion transport</keyword>
<keyword evidence="9 11" id="KW-0472">Membrane</keyword>
<gene>
    <name evidence="15" type="ORF">ACFPN2_28545</name>
</gene>
<keyword evidence="6" id="KW-0408">Iron</keyword>
<evidence type="ECO:0000313" key="16">
    <source>
        <dbReference type="Proteomes" id="UP001595904"/>
    </source>
</evidence>
<dbReference type="PROSITE" id="PS52016">
    <property type="entry name" value="TONB_DEPENDENT_REC_3"/>
    <property type="match status" value="1"/>
</dbReference>
<keyword evidence="16" id="KW-1185">Reference proteome</keyword>
<evidence type="ECO:0000256" key="1">
    <source>
        <dbReference type="ARBA" id="ARBA00004571"/>
    </source>
</evidence>
<evidence type="ECO:0000256" key="10">
    <source>
        <dbReference type="ARBA" id="ARBA00023237"/>
    </source>
</evidence>
<organism evidence="15 16">
    <name type="scientific">Steroidobacter flavus</name>
    <dbReference type="NCBI Taxonomy" id="1842136"/>
    <lineage>
        <taxon>Bacteria</taxon>
        <taxon>Pseudomonadati</taxon>
        <taxon>Pseudomonadota</taxon>
        <taxon>Gammaproteobacteria</taxon>
        <taxon>Steroidobacterales</taxon>
        <taxon>Steroidobacteraceae</taxon>
        <taxon>Steroidobacter</taxon>
    </lineage>
</organism>
<evidence type="ECO:0000256" key="12">
    <source>
        <dbReference type="RuleBase" id="RU003357"/>
    </source>
</evidence>
<dbReference type="SUPFAM" id="SSF56935">
    <property type="entry name" value="Porins"/>
    <property type="match status" value="1"/>
</dbReference>
<dbReference type="InterPro" id="IPR039426">
    <property type="entry name" value="TonB-dep_rcpt-like"/>
</dbReference>
<evidence type="ECO:0000256" key="11">
    <source>
        <dbReference type="PROSITE-ProRule" id="PRU01360"/>
    </source>
</evidence>
<comment type="similarity">
    <text evidence="11 12">Belongs to the TonB-dependent receptor family.</text>
</comment>
<feature type="chain" id="PRO_5047067507" evidence="13">
    <location>
        <begin position="21"/>
        <end position="838"/>
    </location>
</feature>
<dbReference type="EMBL" id="JBHSDU010000015">
    <property type="protein sequence ID" value="MFC4313064.1"/>
    <property type="molecule type" value="Genomic_DNA"/>
</dbReference>
<dbReference type="Pfam" id="PF07660">
    <property type="entry name" value="STN"/>
    <property type="match status" value="1"/>
</dbReference>
<evidence type="ECO:0000256" key="4">
    <source>
        <dbReference type="ARBA" id="ARBA00022496"/>
    </source>
</evidence>
<dbReference type="InterPro" id="IPR012910">
    <property type="entry name" value="Plug_dom"/>
</dbReference>
<keyword evidence="5 11" id="KW-0812">Transmembrane</keyword>
<evidence type="ECO:0000256" key="7">
    <source>
        <dbReference type="ARBA" id="ARBA00023065"/>
    </source>
</evidence>
<dbReference type="SMART" id="SM00965">
    <property type="entry name" value="STN"/>
    <property type="match status" value="1"/>
</dbReference>
<comment type="subcellular location">
    <subcellularLocation>
        <location evidence="1 11">Cell outer membrane</location>
        <topology evidence="1 11">Multi-pass membrane protein</topology>
    </subcellularLocation>
</comment>
<dbReference type="Pfam" id="PF00593">
    <property type="entry name" value="TonB_dep_Rec_b-barrel"/>
    <property type="match status" value="1"/>
</dbReference>
<dbReference type="PANTHER" id="PTHR32552:SF81">
    <property type="entry name" value="TONB-DEPENDENT OUTER MEMBRANE RECEPTOR"/>
    <property type="match status" value="1"/>
</dbReference>
<keyword evidence="3 11" id="KW-1134">Transmembrane beta strand</keyword>
<dbReference type="Pfam" id="PF07715">
    <property type="entry name" value="Plug"/>
    <property type="match status" value="1"/>
</dbReference>
<evidence type="ECO:0000256" key="2">
    <source>
        <dbReference type="ARBA" id="ARBA00022448"/>
    </source>
</evidence>
<sequence length="838" mass="90252">MRTMVASAVVCISIAGVSAAGEADAAIRRPTNIPEQSLDEALQVLASERGVQMIYPYTVVGERLTRGVHGELTLAEALDQLLQDTGLRYRYLDQKTITIAPVRKTSETEASERGEGSWGRLRLAQVAGQASRGASVSGNVESAALEEVIVTALRREQRTQDVPAAISVLSGEDIKAKGAQDMRDYLTTIPGVNYSERNVGGMSVTIRGISDGVGARDALTGLYIDEAPLTDTSLGTLDPDIYDVDRVEVLKGPQGTLYGAGSMGGTVRVLSKKPKLDTFEAAFRGMVSSVDHGDTGERIDGVVNVPLMDDRVALRMSAGYRKDGGWIDDVTRGDKDANTIEKKNARAQLLVRPADGTSVILGFLYQNQEIGLPPFDDPGGADFANGKIYRQSRESDTKLFSLTLNQDWDRVSLVAASNYLTKDGKGTYDATSTSQRNIIRALTGITLGPLEGLGLQVPGSLDQFTQEVRLSSVGDQRLEWLVGGYYSDVSTETGETIDLSQAPSLAGVLTSDGYYEALNTRDTQQIAGFSELTFNFTDRLSLTAGLRLFNVREQSSSRSSGLLAGEDSATRQDFDETSTTKKVALQFEASRDHMIYAQAVQGYRNGGANTPVPPSCAAALQEAGYDGVASAFDPDDLWNYEIGSKNTLFNGRMQLNAAAFYIDWKDMQTTVPLSCGIGFVVNAGEAASKGIELETALRPLDGLTVNLSASYLDAELTGVAPGSASKEGDRLPQSAKLSWNISALYEHPIGGELMGFARSEVNHVGDRWNSFWPIGPRSTLLDSYTTVNARIGVGTERWTVAIFGTNLTDERYLLDANLPTYELVGRPRTVGLEAQVGF</sequence>
<evidence type="ECO:0000256" key="8">
    <source>
        <dbReference type="ARBA" id="ARBA00023077"/>
    </source>
</evidence>
<dbReference type="InterPro" id="IPR000531">
    <property type="entry name" value="Beta-barrel_TonB"/>
</dbReference>
<evidence type="ECO:0000313" key="15">
    <source>
        <dbReference type="EMBL" id="MFC4313064.1"/>
    </source>
</evidence>
<keyword evidence="13" id="KW-0732">Signal</keyword>
<evidence type="ECO:0000256" key="13">
    <source>
        <dbReference type="SAM" id="SignalP"/>
    </source>
</evidence>
<dbReference type="Gene3D" id="3.55.50.30">
    <property type="match status" value="1"/>
</dbReference>
<keyword evidence="2 11" id="KW-0813">Transport</keyword>
<dbReference type="Gene3D" id="2.40.170.20">
    <property type="entry name" value="TonB-dependent receptor, beta-barrel domain"/>
    <property type="match status" value="1"/>
</dbReference>
<proteinExistence type="inferred from homology"/>